<keyword evidence="6" id="KW-1133">Transmembrane helix</keyword>
<evidence type="ECO:0000313" key="8">
    <source>
        <dbReference type="Proteomes" id="UP000434223"/>
    </source>
</evidence>
<feature type="transmembrane region" description="Helical" evidence="6">
    <location>
        <begin position="386"/>
        <end position="408"/>
    </location>
</feature>
<evidence type="ECO:0000256" key="5">
    <source>
        <dbReference type="ARBA" id="ARBA00031636"/>
    </source>
</evidence>
<keyword evidence="6" id="KW-0812">Transmembrane</keyword>
<feature type="transmembrane region" description="Helical" evidence="6">
    <location>
        <begin position="316"/>
        <end position="338"/>
    </location>
</feature>
<dbReference type="PANTHER" id="PTHR43298:SF2">
    <property type="entry name" value="FMN_FAD EXPORTER YEEO-RELATED"/>
    <property type="match status" value="1"/>
</dbReference>
<organism evidence="7 8">
    <name type="scientific">Hungatella hathewayi</name>
    <dbReference type="NCBI Taxonomy" id="154046"/>
    <lineage>
        <taxon>Bacteria</taxon>
        <taxon>Bacillati</taxon>
        <taxon>Bacillota</taxon>
        <taxon>Clostridia</taxon>
        <taxon>Lachnospirales</taxon>
        <taxon>Lachnospiraceae</taxon>
        <taxon>Hungatella</taxon>
    </lineage>
</organism>
<feature type="transmembrane region" description="Helical" evidence="6">
    <location>
        <begin position="358"/>
        <end position="379"/>
    </location>
</feature>
<dbReference type="GO" id="GO:0005886">
    <property type="term" value="C:plasma membrane"/>
    <property type="evidence" value="ECO:0007669"/>
    <property type="project" value="TreeGrafter"/>
</dbReference>
<dbReference type="Proteomes" id="UP000434223">
    <property type="component" value="Unassembled WGS sequence"/>
</dbReference>
<keyword evidence="6" id="KW-0472">Membrane</keyword>
<dbReference type="InterPro" id="IPR002528">
    <property type="entry name" value="MATE_fam"/>
</dbReference>
<protein>
    <recommendedName>
        <fullName evidence="3">Probable multidrug resistance protein NorM</fullName>
    </recommendedName>
    <alternativeName>
        <fullName evidence="5">Multidrug-efflux transporter</fullName>
    </alternativeName>
</protein>
<dbReference type="PANTHER" id="PTHR43298">
    <property type="entry name" value="MULTIDRUG RESISTANCE PROTEIN NORM-RELATED"/>
    <property type="match status" value="1"/>
</dbReference>
<dbReference type="EMBL" id="WNME01000037">
    <property type="protein sequence ID" value="MUB66908.1"/>
    <property type="molecule type" value="Genomic_DNA"/>
</dbReference>
<dbReference type="NCBIfam" id="TIGR00797">
    <property type="entry name" value="matE"/>
    <property type="match status" value="1"/>
</dbReference>
<feature type="transmembrane region" description="Helical" evidence="6">
    <location>
        <begin position="167"/>
        <end position="189"/>
    </location>
</feature>
<gene>
    <name evidence="7" type="ORF">GNE07_28230</name>
</gene>
<sequence>MMNKDKFTGPMYFKLWWPAMFSSVGWALSDMADAVVVGQKLGATGLAAISLILPVYMFNCMMAHGFGLGGSVRFSTLLSKGKEAEANRHFSAVLELAMVCSIVTAALGILFLDQLLAFLGTTSSDGKLFYATKDYLFILVLSTPLFYLSNILNYFLRNDSCQRRAGIGSVIGNITDIGLNIILVLGLGLGTGGAALSTSIGQIIAIVVYLPGLYGKESHLTPKLLKRLPVKDVMKSLRSGFATSVQYLYQMVFFWLCNNVLMRLSGENGVAVFDLIQNTSYLILYLYEGTARAVQPILSTYYGEHNVSGRRNAVRLGFASGIAVGTLLIAAVMVFPNAFCRLFGMTEVALASMAAEALRIYCAGAFFAGISILTCNYYQSCERLKAVFLIETMRGAVVLLPCTLLFASCGIEKFWLLFPATEIVSLLIFLLWRRFSHYIVDDGDPERVFQYTISGSVTDLTEVCGRIEDFCVKWNASAGQRYFVVMTVEELGMAILTKGMKDRDDGYIQITVIAAENGKFKLYLRDNAWKFNPFEMETKRANSEDEVFMDSMGILVLKEKAEDFYYQRYQGFNSLVLTI</sequence>
<comment type="function">
    <text evidence="1">Multidrug efflux pump.</text>
</comment>
<name>A0AAW9WQL0_9FIRM</name>
<evidence type="ECO:0000256" key="3">
    <source>
        <dbReference type="ARBA" id="ARBA00020268"/>
    </source>
</evidence>
<feature type="transmembrane region" description="Helical" evidence="6">
    <location>
        <begin position="135"/>
        <end position="155"/>
    </location>
</feature>
<accession>A0AAW9WQL0</accession>
<evidence type="ECO:0000256" key="4">
    <source>
        <dbReference type="ARBA" id="ARBA00022448"/>
    </source>
</evidence>
<dbReference type="InterPro" id="IPR050222">
    <property type="entry name" value="MATE_MdtK"/>
</dbReference>
<keyword evidence="4" id="KW-0813">Transport</keyword>
<evidence type="ECO:0000256" key="6">
    <source>
        <dbReference type="SAM" id="Phobius"/>
    </source>
</evidence>
<feature type="transmembrane region" description="Helical" evidence="6">
    <location>
        <begin position="195"/>
        <end position="215"/>
    </location>
</feature>
<feature type="transmembrane region" description="Helical" evidence="6">
    <location>
        <begin position="44"/>
        <end position="69"/>
    </location>
</feature>
<dbReference type="Pfam" id="PF01554">
    <property type="entry name" value="MatE"/>
    <property type="match status" value="2"/>
</dbReference>
<dbReference type="AlphaFoldDB" id="A0AAW9WQL0"/>
<evidence type="ECO:0000256" key="2">
    <source>
        <dbReference type="ARBA" id="ARBA00010199"/>
    </source>
</evidence>
<comment type="similarity">
    <text evidence="2">Belongs to the multi antimicrobial extrusion (MATE) (TC 2.A.66.1) family.</text>
</comment>
<dbReference type="GO" id="GO:0015297">
    <property type="term" value="F:antiporter activity"/>
    <property type="evidence" value="ECO:0007669"/>
    <property type="project" value="InterPro"/>
</dbReference>
<evidence type="ECO:0000256" key="1">
    <source>
        <dbReference type="ARBA" id="ARBA00003408"/>
    </source>
</evidence>
<proteinExistence type="inferred from homology"/>
<dbReference type="GO" id="GO:0042910">
    <property type="term" value="F:xenobiotic transmembrane transporter activity"/>
    <property type="evidence" value="ECO:0007669"/>
    <property type="project" value="InterPro"/>
</dbReference>
<comment type="caution">
    <text evidence="7">The sequence shown here is derived from an EMBL/GenBank/DDBJ whole genome shotgun (WGS) entry which is preliminary data.</text>
</comment>
<reference evidence="7 8" key="1">
    <citation type="submission" date="2019-09" db="EMBL/GenBank/DDBJ databases">
        <title>Draft genome sequencing of Hungatella hathewayi 123Y-2.</title>
        <authorList>
            <person name="Lv Q."/>
            <person name="Li S."/>
        </authorList>
    </citation>
    <scope>NUCLEOTIDE SEQUENCE [LARGE SCALE GENOMIC DNA]</scope>
    <source>
        <strain evidence="7 8">123Y-2</strain>
    </source>
</reference>
<evidence type="ECO:0000313" key="7">
    <source>
        <dbReference type="EMBL" id="MUB66908.1"/>
    </source>
</evidence>
<feature type="transmembrane region" description="Helical" evidence="6">
    <location>
        <begin position="90"/>
        <end position="112"/>
    </location>
</feature>